<keyword evidence="11" id="KW-1185">Reference proteome</keyword>
<keyword evidence="3 7" id="KW-0378">Hydrolase</keyword>
<dbReference type="InterPro" id="IPR002625">
    <property type="entry name" value="Smr_dom"/>
</dbReference>
<dbReference type="SMART" id="SM00533">
    <property type="entry name" value="MUTSd"/>
    <property type="match status" value="1"/>
</dbReference>
<keyword evidence="2 7" id="KW-0547">Nucleotide-binding</keyword>
<dbReference type="NCBIfam" id="TIGR01069">
    <property type="entry name" value="mutS2"/>
    <property type="match status" value="1"/>
</dbReference>
<dbReference type="InterPro" id="IPR005747">
    <property type="entry name" value="MutS2"/>
</dbReference>
<evidence type="ECO:0000256" key="5">
    <source>
        <dbReference type="ARBA" id="ARBA00022884"/>
    </source>
</evidence>
<dbReference type="RefSeq" id="WP_162849782.1">
    <property type="nucleotide sequence ID" value="NZ_QXEV01000008.1"/>
</dbReference>
<dbReference type="FunCoup" id="A0A397S030">
    <property type="interactions" value="108"/>
</dbReference>
<comment type="caution">
    <text evidence="10">The sequence shown here is derived from an EMBL/GenBank/DDBJ whole genome shotgun (WGS) entry which is preliminary data.</text>
</comment>
<feature type="domain" description="Smr" evidence="9">
    <location>
        <begin position="697"/>
        <end position="772"/>
    </location>
</feature>
<dbReference type="EC" id="3.1.-.-" evidence="7"/>
<keyword evidence="8" id="KW-0175">Coiled coil</keyword>
<keyword evidence="5 7" id="KW-0694">RNA-binding</keyword>
<dbReference type="Pfam" id="PF01713">
    <property type="entry name" value="Smr"/>
    <property type="match status" value="1"/>
</dbReference>
<evidence type="ECO:0000256" key="4">
    <source>
        <dbReference type="ARBA" id="ARBA00022840"/>
    </source>
</evidence>
<protein>
    <recommendedName>
        <fullName evidence="7">Endonuclease MutS2</fullName>
        <ecNumber evidence="7">3.1.-.-</ecNumber>
    </recommendedName>
    <alternativeName>
        <fullName evidence="7">Ribosome-associated protein quality control-upstream factor</fullName>
        <shortName evidence="7">RQC-upstream factor</shortName>
        <shortName evidence="7">RqcU</shortName>
        <ecNumber evidence="7">3.6.4.-</ecNumber>
    </alternativeName>
</protein>
<dbReference type="GO" id="GO:0006298">
    <property type="term" value="P:mismatch repair"/>
    <property type="evidence" value="ECO:0007669"/>
    <property type="project" value="InterPro"/>
</dbReference>
<dbReference type="InterPro" id="IPR007696">
    <property type="entry name" value="DNA_mismatch_repair_MutS_core"/>
</dbReference>
<keyword evidence="6 7" id="KW-0238">DNA-binding</keyword>
<dbReference type="PANTHER" id="PTHR48466">
    <property type="entry name" value="OS10G0509000 PROTEIN-RELATED"/>
    <property type="match status" value="1"/>
</dbReference>
<dbReference type="Proteomes" id="UP000266506">
    <property type="component" value="Unassembled WGS sequence"/>
</dbReference>
<dbReference type="FunFam" id="3.40.50.300:FF:000830">
    <property type="entry name" value="Endonuclease MutS2"/>
    <property type="match status" value="1"/>
</dbReference>
<dbReference type="AlphaFoldDB" id="A0A397S030"/>
<keyword evidence="4 7" id="KW-0067">ATP-binding</keyword>
<dbReference type="Gene3D" id="3.40.50.300">
    <property type="entry name" value="P-loop containing nucleotide triphosphate hydrolases"/>
    <property type="match status" value="1"/>
</dbReference>
<comment type="function">
    <text evidence="7">Endonuclease that is involved in the suppression of homologous recombination and thus may have a key role in the control of bacterial genetic diversity.</text>
</comment>
<dbReference type="InParanoid" id="A0A397S030"/>
<dbReference type="GO" id="GO:0030983">
    <property type="term" value="F:mismatched DNA binding"/>
    <property type="evidence" value="ECO:0007669"/>
    <property type="project" value="InterPro"/>
</dbReference>
<accession>A0A397S030</accession>
<dbReference type="GO" id="GO:0016887">
    <property type="term" value="F:ATP hydrolysis activity"/>
    <property type="evidence" value="ECO:0007669"/>
    <property type="project" value="InterPro"/>
</dbReference>
<dbReference type="GO" id="GO:0005524">
    <property type="term" value="F:ATP binding"/>
    <property type="evidence" value="ECO:0007669"/>
    <property type="project" value="UniProtKB-UniRule"/>
</dbReference>
<sequence>MYDYKTLEFPKVLEILSKFTKTNYAKELIQNTCDSFSFNDALRLKKETEEAYLALVRLGDIPLGGLYEMKDSLKRCKAGSILNEAELLNVVGLLDCGVNVSKYFKNLETIKVEVENIKKYSDNVITPQALKTSITLAISPEGRINDNASRELFMVRRSLVSLENRLRSKLNELLSTKASMLTEALIVQRDGRMCLPVKIEYKNTFKGIVHDISSSNTTAYIEPESCLETANQIDSYTAEEKKQCQIILKNLSLLVSAEADNLLNNLENLTTLDVIYAKALMGKEYGYNSPKLEDKQYFNLKRAKHPLLNKETAVPIDCELGNKFSVIIITGPNTGGKTVALKTVGLLHLMVYNGMMVPASEDSIFGAFEDILADIGDEQSIEQSLSTFSSHMTKIVDILKRITFNSLVLLDELGSGTDPKEGSSLAISIIEYLKKSGARVICTTHYSELKNYAYRNEGISNASVEFNTETLLPTYRLLMGVPGKSNAIEIASRLGLNPSIVEDAKKELSNTSSESSELIGNLEEEMTSLRNQERELESKIKSYEAMVNNLKLEKLDLVKKTDKIIHDAKEEAKRIIEEAKEESSKLIEEIKNMSDENFKEHELIALKTKAKNLSVKDEVEEIFDEDLHVGDYVYVKTYEKYGTISSIKKDKYYVNLGQFAIEFKKNELSLAAKPVEKKKKEQRLSGYNPASHATLSLDLRGKRVEEVKELMDSYLDQCALGNLKQVSIIHGFGTGAVRKAVQEYLKTSPYVKSYRYGGEGEGLNGVTVVYLK</sequence>
<dbReference type="GO" id="GO:0045910">
    <property type="term" value="P:negative regulation of DNA recombination"/>
    <property type="evidence" value="ECO:0007669"/>
    <property type="project" value="InterPro"/>
</dbReference>
<dbReference type="GO" id="GO:0140664">
    <property type="term" value="F:ATP-dependent DNA damage sensor activity"/>
    <property type="evidence" value="ECO:0007669"/>
    <property type="project" value="InterPro"/>
</dbReference>
<feature type="binding site" evidence="7">
    <location>
        <begin position="331"/>
        <end position="338"/>
    </location>
    <ligand>
        <name>ATP</name>
        <dbReference type="ChEBI" id="CHEBI:30616"/>
    </ligand>
</feature>
<dbReference type="EMBL" id="QXEV01000008">
    <property type="protein sequence ID" value="RIA75951.1"/>
    <property type="molecule type" value="Genomic_DNA"/>
</dbReference>
<comment type="function">
    <text evidence="7">Acts as a ribosome collision sensor, splitting the ribosome into its 2 subunits. Detects stalled/collided 70S ribosomes which it binds and splits by an ATP-hydrolysis driven conformational change. Acts upstream of the ribosome quality control system (RQC), a ribosome-associated complex that mediates the extraction of incompletely synthesized nascent chains from stalled ribosomes and their subsequent degradation. Probably generates substrates for RQC.</text>
</comment>
<dbReference type="SUPFAM" id="SSF160443">
    <property type="entry name" value="SMR domain-like"/>
    <property type="match status" value="1"/>
</dbReference>
<comment type="subunit">
    <text evidence="7">Homodimer. Binds to stalled ribosomes, contacting rRNA.</text>
</comment>
<dbReference type="PIRSF" id="PIRSF005814">
    <property type="entry name" value="MutS_YshD"/>
    <property type="match status" value="1"/>
</dbReference>
<keyword evidence="1 7" id="KW-0699">rRNA-binding</keyword>
<dbReference type="SUPFAM" id="SSF52540">
    <property type="entry name" value="P-loop containing nucleoside triphosphate hydrolases"/>
    <property type="match status" value="1"/>
</dbReference>
<dbReference type="PROSITE" id="PS00486">
    <property type="entry name" value="DNA_MISMATCH_REPAIR_2"/>
    <property type="match status" value="1"/>
</dbReference>
<dbReference type="GO" id="GO:0072344">
    <property type="term" value="P:rescue of stalled ribosome"/>
    <property type="evidence" value="ECO:0007669"/>
    <property type="project" value="UniProtKB-UniRule"/>
</dbReference>
<reference evidence="10 11" key="1">
    <citation type="submission" date="2018-08" db="EMBL/GenBank/DDBJ databases">
        <title>Genomic Encyclopedia of Archaeal and Bacterial Type Strains, Phase II (KMG-II): from individual species to whole genera.</title>
        <authorList>
            <person name="Goeker M."/>
        </authorList>
    </citation>
    <scope>NUCLEOTIDE SEQUENCE [LARGE SCALE GENOMIC DNA]</scope>
    <source>
        <strain evidence="10 11">ATCC 27112</strain>
    </source>
</reference>
<evidence type="ECO:0000256" key="3">
    <source>
        <dbReference type="ARBA" id="ARBA00022801"/>
    </source>
</evidence>
<dbReference type="InterPro" id="IPR045076">
    <property type="entry name" value="MutS"/>
</dbReference>
<dbReference type="GO" id="GO:0004519">
    <property type="term" value="F:endonuclease activity"/>
    <property type="evidence" value="ECO:0007669"/>
    <property type="project" value="UniProtKB-UniRule"/>
</dbReference>
<dbReference type="Gene3D" id="3.30.1370.110">
    <property type="match status" value="1"/>
</dbReference>
<organism evidence="10 11">
    <name type="scientific">Anaeroplasma bactoclasticum</name>
    <dbReference type="NCBI Taxonomy" id="2088"/>
    <lineage>
        <taxon>Bacteria</taxon>
        <taxon>Bacillati</taxon>
        <taxon>Mycoplasmatota</taxon>
        <taxon>Mollicutes</taxon>
        <taxon>Anaeroplasmatales</taxon>
        <taxon>Anaeroplasmataceae</taxon>
        <taxon>Anaeroplasma</taxon>
    </lineage>
</organism>
<evidence type="ECO:0000259" key="9">
    <source>
        <dbReference type="PROSITE" id="PS50828"/>
    </source>
</evidence>
<evidence type="ECO:0000256" key="1">
    <source>
        <dbReference type="ARBA" id="ARBA00022730"/>
    </source>
</evidence>
<dbReference type="PANTHER" id="PTHR48466:SF2">
    <property type="entry name" value="OS10G0509000 PROTEIN"/>
    <property type="match status" value="1"/>
</dbReference>
<dbReference type="SMART" id="SM00463">
    <property type="entry name" value="SMR"/>
    <property type="match status" value="1"/>
</dbReference>
<gene>
    <name evidence="7" type="primary">mutS2</name>
    <name evidence="7" type="synonym">rqcU</name>
    <name evidence="10" type="ORF">EI71_00985</name>
</gene>
<dbReference type="InterPro" id="IPR036187">
    <property type="entry name" value="DNA_mismatch_repair_MutS_sf"/>
</dbReference>
<evidence type="ECO:0000256" key="7">
    <source>
        <dbReference type="HAMAP-Rule" id="MF_00092"/>
    </source>
</evidence>
<dbReference type="InterPro" id="IPR036063">
    <property type="entry name" value="Smr_dom_sf"/>
</dbReference>
<keyword evidence="7" id="KW-0255">Endonuclease</keyword>
<dbReference type="Pfam" id="PF00488">
    <property type="entry name" value="MutS_V"/>
    <property type="match status" value="1"/>
</dbReference>
<comment type="similarity">
    <text evidence="7">Belongs to the DNA mismatch repair MutS family. MutS2 subfamily.</text>
</comment>
<keyword evidence="7" id="KW-0540">Nuclease</keyword>
<dbReference type="SUPFAM" id="SSF48334">
    <property type="entry name" value="DNA repair protein MutS, domain III"/>
    <property type="match status" value="1"/>
</dbReference>
<dbReference type="PROSITE" id="PS50828">
    <property type="entry name" value="SMR"/>
    <property type="match status" value="1"/>
</dbReference>
<evidence type="ECO:0000256" key="2">
    <source>
        <dbReference type="ARBA" id="ARBA00022741"/>
    </source>
</evidence>
<evidence type="ECO:0000256" key="6">
    <source>
        <dbReference type="ARBA" id="ARBA00023125"/>
    </source>
</evidence>
<evidence type="ECO:0000256" key="8">
    <source>
        <dbReference type="SAM" id="Coils"/>
    </source>
</evidence>
<evidence type="ECO:0000313" key="10">
    <source>
        <dbReference type="EMBL" id="RIA75951.1"/>
    </source>
</evidence>
<feature type="coiled-coil region" evidence="8">
    <location>
        <begin position="505"/>
        <end position="596"/>
    </location>
</feature>
<dbReference type="SMART" id="SM00534">
    <property type="entry name" value="MUTSac"/>
    <property type="match status" value="1"/>
</dbReference>
<dbReference type="InterPro" id="IPR027417">
    <property type="entry name" value="P-loop_NTPase"/>
</dbReference>
<dbReference type="CDD" id="cd03280">
    <property type="entry name" value="ABC_MutS2"/>
    <property type="match status" value="1"/>
</dbReference>
<dbReference type="EC" id="3.6.4.-" evidence="7"/>
<dbReference type="GO" id="GO:0019843">
    <property type="term" value="F:rRNA binding"/>
    <property type="evidence" value="ECO:0007669"/>
    <property type="project" value="UniProtKB-UniRule"/>
</dbReference>
<dbReference type="GO" id="GO:0043023">
    <property type="term" value="F:ribosomal large subunit binding"/>
    <property type="evidence" value="ECO:0007669"/>
    <property type="project" value="UniProtKB-UniRule"/>
</dbReference>
<proteinExistence type="inferred from homology"/>
<dbReference type="InterPro" id="IPR000432">
    <property type="entry name" value="DNA_mismatch_repair_MutS_C"/>
</dbReference>
<dbReference type="HAMAP" id="MF_00092">
    <property type="entry name" value="MutS2"/>
    <property type="match status" value="1"/>
</dbReference>
<name>A0A397S030_9MOLU</name>
<evidence type="ECO:0000313" key="11">
    <source>
        <dbReference type="Proteomes" id="UP000266506"/>
    </source>
</evidence>